<dbReference type="Pfam" id="PF04043">
    <property type="entry name" value="PMEI"/>
    <property type="match status" value="1"/>
</dbReference>
<dbReference type="EC" id="3.1.1.11" evidence="4"/>
<accession>A0A103XBZ9</accession>
<evidence type="ECO:0000256" key="3">
    <source>
        <dbReference type="ARBA" id="ARBA00007786"/>
    </source>
</evidence>
<dbReference type="GO" id="GO:0030599">
    <property type="term" value="F:pectinesterase activity"/>
    <property type="evidence" value="ECO:0007669"/>
    <property type="project" value="UniProtKB-EC"/>
</dbReference>
<dbReference type="InterPro" id="IPR000070">
    <property type="entry name" value="Pectinesterase_cat"/>
</dbReference>
<dbReference type="EMBL" id="LEKV01005691">
    <property type="protein sequence ID" value="KVH87933.1"/>
    <property type="molecule type" value="Genomic_DNA"/>
</dbReference>
<dbReference type="Gene3D" id="2.160.20.10">
    <property type="entry name" value="Single-stranded right-handed beta-helix, Pectin lyase-like"/>
    <property type="match status" value="1"/>
</dbReference>
<evidence type="ECO:0000256" key="1">
    <source>
        <dbReference type="ARBA" id="ARBA00005184"/>
    </source>
</evidence>
<feature type="compositionally biased region" description="Low complexity" evidence="12">
    <location>
        <begin position="614"/>
        <end position="632"/>
    </location>
</feature>
<evidence type="ECO:0000256" key="8">
    <source>
        <dbReference type="ARBA" id="ARBA00023180"/>
    </source>
</evidence>
<gene>
    <name evidence="15" type="ORF">Ccrd_024751</name>
</gene>
<keyword evidence="6" id="KW-0063">Aspartyl esterase</keyword>
<comment type="pathway">
    <text evidence="1">Glycan metabolism; pectin degradation; 2-dehydro-3-deoxy-D-gluconate from pectin: step 1/5.</text>
</comment>
<comment type="similarity">
    <text evidence="2">In the N-terminal section; belongs to the PMEI family.</text>
</comment>
<dbReference type="STRING" id="59895.A0A103XBZ9"/>
<evidence type="ECO:0000259" key="14">
    <source>
        <dbReference type="SMART" id="SM00856"/>
    </source>
</evidence>
<feature type="compositionally biased region" description="Basic residues" evidence="12">
    <location>
        <begin position="577"/>
        <end position="588"/>
    </location>
</feature>
<dbReference type="FunFam" id="1.20.140.40:FF:000001">
    <property type="entry name" value="Pectinesterase"/>
    <property type="match status" value="1"/>
</dbReference>
<dbReference type="AlphaFoldDB" id="A0A103XBZ9"/>
<feature type="domain" description="Pectinesterase inhibitor" evidence="14">
    <location>
        <begin position="46"/>
        <end position="198"/>
    </location>
</feature>
<keyword evidence="13" id="KW-0732">Signal</keyword>
<reference evidence="15 16" key="1">
    <citation type="journal article" date="2016" name="Sci. Rep.">
        <title>The genome sequence of the outbreeding globe artichoke constructed de novo incorporating a phase-aware low-pass sequencing strategy of F1 progeny.</title>
        <authorList>
            <person name="Scaglione D."/>
            <person name="Reyes-Chin-Wo S."/>
            <person name="Acquadro A."/>
            <person name="Froenicke L."/>
            <person name="Portis E."/>
            <person name="Beitel C."/>
            <person name="Tirone M."/>
            <person name="Mauro R."/>
            <person name="Lo Monaco A."/>
            <person name="Mauromicale G."/>
            <person name="Faccioli P."/>
            <person name="Cattivelli L."/>
            <person name="Rieseberg L."/>
            <person name="Michelmore R."/>
            <person name="Lanteri S."/>
        </authorList>
    </citation>
    <scope>NUCLEOTIDE SEQUENCE [LARGE SCALE GENOMIC DNA]</scope>
    <source>
        <strain evidence="15">2C</strain>
    </source>
</reference>
<dbReference type="SUPFAM" id="SSF51126">
    <property type="entry name" value="Pectin lyase-like"/>
    <property type="match status" value="1"/>
</dbReference>
<dbReference type="InterPro" id="IPR011050">
    <property type="entry name" value="Pectin_lyase_fold/virulence"/>
</dbReference>
<evidence type="ECO:0000256" key="2">
    <source>
        <dbReference type="ARBA" id="ARBA00006027"/>
    </source>
</evidence>
<keyword evidence="8" id="KW-0325">Glycoprotein</keyword>
<protein>
    <recommendedName>
        <fullName evidence="4">pectinesterase</fullName>
        <ecNumber evidence="4">3.1.1.11</ecNumber>
    </recommendedName>
</protein>
<dbReference type="InterPro" id="IPR006501">
    <property type="entry name" value="Pectinesterase_inhib_dom"/>
</dbReference>
<dbReference type="Gramene" id="KVH87933">
    <property type="protein sequence ID" value="KVH87933"/>
    <property type="gene ID" value="Ccrd_024751"/>
</dbReference>
<evidence type="ECO:0000256" key="7">
    <source>
        <dbReference type="ARBA" id="ARBA00023157"/>
    </source>
</evidence>
<evidence type="ECO:0000256" key="4">
    <source>
        <dbReference type="ARBA" id="ARBA00013229"/>
    </source>
</evidence>
<evidence type="ECO:0000256" key="13">
    <source>
        <dbReference type="SAM" id="SignalP"/>
    </source>
</evidence>
<dbReference type="FunFam" id="2.160.20.10:FF:000001">
    <property type="entry name" value="Pectinesterase"/>
    <property type="match status" value="1"/>
</dbReference>
<keyword evidence="5" id="KW-0378">Hydrolase</keyword>
<keyword evidence="16" id="KW-1185">Reference proteome</keyword>
<dbReference type="OMA" id="ITHEQTC"/>
<dbReference type="GO" id="GO:0045490">
    <property type="term" value="P:pectin catabolic process"/>
    <property type="evidence" value="ECO:0007669"/>
    <property type="project" value="UniProtKB-UniPathway"/>
</dbReference>
<feature type="signal peptide" evidence="13">
    <location>
        <begin position="1"/>
        <end position="21"/>
    </location>
</feature>
<dbReference type="GO" id="GO:0042545">
    <property type="term" value="P:cell wall modification"/>
    <property type="evidence" value="ECO:0007669"/>
    <property type="project" value="InterPro"/>
</dbReference>
<dbReference type="UniPathway" id="UPA00545">
    <property type="reaction ID" value="UER00823"/>
</dbReference>
<keyword evidence="7" id="KW-1015">Disulfide bond</keyword>
<feature type="chain" id="PRO_5011108597" description="pectinesterase" evidence="13">
    <location>
        <begin position="22"/>
        <end position="650"/>
    </location>
</feature>
<dbReference type="Gene3D" id="1.20.140.40">
    <property type="entry name" value="Invertase/pectin methylesterase inhibitor family protein"/>
    <property type="match status" value="1"/>
</dbReference>
<evidence type="ECO:0000256" key="10">
    <source>
        <dbReference type="ARBA" id="ARBA00047928"/>
    </source>
</evidence>
<organism evidence="15 16">
    <name type="scientific">Cynara cardunculus var. scolymus</name>
    <name type="common">Globe artichoke</name>
    <name type="synonym">Cynara scolymus</name>
    <dbReference type="NCBI Taxonomy" id="59895"/>
    <lineage>
        <taxon>Eukaryota</taxon>
        <taxon>Viridiplantae</taxon>
        <taxon>Streptophyta</taxon>
        <taxon>Embryophyta</taxon>
        <taxon>Tracheophyta</taxon>
        <taxon>Spermatophyta</taxon>
        <taxon>Magnoliopsida</taxon>
        <taxon>eudicotyledons</taxon>
        <taxon>Gunneridae</taxon>
        <taxon>Pentapetalae</taxon>
        <taxon>asterids</taxon>
        <taxon>campanulids</taxon>
        <taxon>Asterales</taxon>
        <taxon>Asteraceae</taxon>
        <taxon>Carduoideae</taxon>
        <taxon>Cardueae</taxon>
        <taxon>Carduinae</taxon>
        <taxon>Cynara</taxon>
    </lineage>
</organism>
<dbReference type="InterPro" id="IPR035513">
    <property type="entry name" value="Invertase/methylesterase_inhib"/>
</dbReference>
<dbReference type="SUPFAM" id="SSF101148">
    <property type="entry name" value="Plant invertase/pectin methylesterase inhibitor"/>
    <property type="match status" value="1"/>
</dbReference>
<sequence>MAGKNMMKLAILSLSFVVLVAMVIGLIVTVNKYSEEKPESTKLDEDVKASIKAVCENTDYKRTCVESLSGASTKSTNPYDHIKTMFEITIKQLDAAVKNSSFMNEIHRDPRTNDALKGCKELAGLAVMDLRRAFDKMSGFSLNEFGQALVELKIWMSGAITYEQTCLDGFEKTQGNAGEKMKKALKKSMELTSNCLAMTTDISQALQEVAVPQTTNRRLLTLFSTDYNIPEWVDATDENVLEKTSMKIDRDLTVAQDGSGDFESINEALKFIPVRGKERYVMYIKEGIYKEIVQFPKNLTHIMIIGDGPSKTRITGNLNFIDGVTTYHTATVAGPEKHQAVALRVSADRAIFYNCHMDGYQDTLYVHTYRQFYRDCTISGTIDFLFGDSAVVFQNCIMVVRKPMDNQNCIVTAQGRKENRQPTGIVLQNCSIVADPVYFPVRKEIKSYLGRPWKQYSRTIIMESFIDDLIQPQGWLQWNQTFAFDTLFYTEFNNHGPGSSKLERVQWPGVKELPASRIKRFTPGKFITGDSWIPPTGVPYTSDFIYEPPKDDPKNDYSKKSNEEDRDYTPTPEKEKKQKKPKKKKKPKKEKDESSDKQKAPAEGPSSMAESEISAPYASPAQPPSQGASPTPKNGSFLRKVFGLFTKSNH</sequence>
<comment type="catalytic activity">
    <reaction evidence="10">
        <text>[(1-&gt;4)-alpha-D-galacturonosyl methyl ester](n) + n H2O = [(1-&gt;4)-alpha-D-galacturonosyl](n) + n methanol + n H(+)</text>
        <dbReference type="Rhea" id="RHEA:22380"/>
        <dbReference type="Rhea" id="RHEA-COMP:14570"/>
        <dbReference type="Rhea" id="RHEA-COMP:14573"/>
        <dbReference type="ChEBI" id="CHEBI:15377"/>
        <dbReference type="ChEBI" id="CHEBI:15378"/>
        <dbReference type="ChEBI" id="CHEBI:17790"/>
        <dbReference type="ChEBI" id="CHEBI:140522"/>
        <dbReference type="ChEBI" id="CHEBI:140523"/>
        <dbReference type="EC" id="3.1.1.11"/>
    </reaction>
</comment>
<evidence type="ECO:0000313" key="15">
    <source>
        <dbReference type="EMBL" id="KVH87933.1"/>
    </source>
</evidence>
<dbReference type="Pfam" id="PF01095">
    <property type="entry name" value="Pectinesterase"/>
    <property type="match status" value="1"/>
</dbReference>
<feature type="region of interest" description="Disordered" evidence="12">
    <location>
        <begin position="543"/>
        <end position="650"/>
    </location>
</feature>
<comment type="function">
    <text evidence="11">Acts in the modification of cell walls via demethylesterification of cell wall pectin.</text>
</comment>
<comment type="similarity">
    <text evidence="3">In the C-terminal section; belongs to the pectinesterase family.</text>
</comment>
<evidence type="ECO:0000313" key="16">
    <source>
        <dbReference type="Proteomes" id="UP000243975"/>
    </source>
</evidence>
<keyword evidence="9" id="KW-0961">Cell wall biogenesis/degradation</keyword>
<evidence type="ECO:0000256" key="5">
    <source>
        <dbReference type="ARBA" id="ARBA00022801"/>
    </source>
</evidence>
<dbReference type="NCBIfam" id="TIGR01614">
    <property type="entry name" value="PME_inhib"/>
    <property type="match status" value="1"/>
</dbReference>
<evidence type="ECO:0000256" key="11">
    <source>
        <dbReference type="ARBA" id="ARBA00057335"/>
    </source>
</evidence>
<feature type="compositionally biased region" description="Basic and acidic residues" evidence="12">
    <location>
        <begin position="548"/>
        <end position="563"/>
    </location>
</feature>
<evidence type="ECO:0000256" key="12">
    <source>
        <dbReference type="SAM" id="MobiDB-lite"/>
    </source>
</evidence>
<dbReference type="CDD" id="cd15798">
    <property type="entry name" value="PMEI-like_3"/>
    <property type="match status" value="1"/>
</dbReference>
<dbReference type="PANTHER" id="PTHR31707">
    <property type="entry name" value="PECTINESTERASE"/>
    <property type="match status" value="1"/>
</dbReference>
<comment type="caution">
    <text evidence="15">The sequence shown here is derived from an EMBL/GenBank/DDBJ whole genome shotgun (WGS) entry which is preliminary data.</text>
</comment>
<feature type="compositionally biased region" description="Basic and acidic residues" evidence="12">
    <location>
        <begin position="589"/>
        <end position="600"/>
    </location>
</feature>
<dbReference type="Proteomes" id="UP000243975">
    <property type="component" value="Unassembled WGS sequence"/>
</dbReference>
<name>A0A103XBZ9_CYNCS</name>
<dbReference type="InterPro" id="IPR012334">
    <property type="entry name" value="Pectin_lyas_fold"/>
</dbReference>
<dbReference type="GO" id="GO:0004857">
    <property type="term" value="F:enzyme inhibitor activity"/>
    <property type="evidence" value="ECO:0007669"/>
    <property type="project" value="InterPro"/>
</dbReference>
<evidence type="ECO:0000256" key="9">
    <source>
        <dbReference type="ARBA" id="ARBA00023316"/>
    </source>
</evidence>
<proteinExistence type="inferred from homology"/>
<dbReference type="SMART" id="SM00856">
    <property type="entry name" value="PMEI"/>
    <property type="match status" value="1"/>
</dbReference>
<evidence type="ECO:0000256" key="6">
    <source>
        <dbReference type="ARBA" id="ARBA00023085"/>
    </source>
</evidence>